<dbReference type="Proteomes" id="UP000218615">
    <property type="component" value="Unassembled WGS sequence"/>
</dbReference>
<dbReference type="EMBL" id="FZMP01000234">
    <property type="protein sequence ID" value="SNQ62736.1"/>
    <property type="molecule type" value="Genomic_DNA"/>
</dbReference>
<proteinExistence type="predicted"/>
<keyword evidence="2" id="KW-1185">Reference proteome</keyword>
<reference evidence="2" key="1">
    <citation type="submission" date="2017-06" db="EMBL/GenBank/DDBJ databases">
        <authorList>
            <person name="Cremers G."/>
        </authorList>
    </citation>
    <scope>NUCLEOTIDE SEQUENCE [LARGE SCALE GENOMIC DNA]</scope>
</reference>
<gene>
    <name evidence="1" type="ORF">MNV_840001</name>
</gene>
<evidence type="ECO:0000313" key="1">
    <source>
        <dbReference type="EMBL" id="SNQ62736.1"/>
    </source>
</evidence>
<dbReference type="RefSeq" id="WP_096207260.1">
    <property type="nucleotide sequence ID" value="NZ_FZMP01000234.1"/>
</dbReference>
<sequence>MDKVRENTEGIKDIRMNQEEMQANVLKLMEGQKHILERLEYKEELSSIKVKLAEHIAACEKAKA</sequence>
<dbReference type="OrthoDB" id="377922at2157"/>
<protein>
    <submittedName>
        <fullName evidence="1">Uncharacterized protein</fullName>
    </submittedName>
</protein>
<name>A0A284VTV7_9EURY</name>
<dbReference type="AlphaFoldDB" id="A0A284VTV7"/>
<organism evidence="1 2">
    <name type="scientific">Candidatus Methanoperedens nitratireducens</name>
    <dbReference type="NCBI Taxonomy" id="1392998"/>
    <lineage>
        <taxon>Archaea</taxon>
        <taxon>Methanobacteriati</taxon>
        <taxon>Methanobacteriota</taxon>
        <taxon>Stenosarchaea group</taxon>
        <taxon>Methanomicrobia</taxon>
        <taxon>Methanosarcinales</taxon>
        <taxon>ANME-2 cluster</taxon>
        <taxon>Candidatus Methanoperedentaceae</taxon>
        <taxon>Candidatus Methanoperedens</taxon>
    </lineage>
</organism>
<evidence type="ECO:0000313" key="2">
    <source>
        <dbReference type="Proteomes" id="UP000218615"/>
    </source>
</evidence>
<accession>A0A284VTV7</accession>